<dbReference type="HOGENOM" id="CLU_2324321_0_0_1"/>
<organism evidence="2">
    <name type="scientific">Oryza nivara</name>
    <name type="common">Indian wild rice</name>
    <name type="synonym">Oryza sativa f. spontanea</name>
    <dbReference type="NCBI Taxonomy" id="4536"/>
    <lineage>
        <taxon>Eukaryota</taxon>
        <taxon>Viridiplantae</taxon>
        <taxon>Streptophyta</taxon>
        <taxon>Embryophyta</taxon>
        <taxon>Tracheophyta</taxon>
        <taxon>Spermatophyta</taxon>
        <taxon>Magnoliopsida</taxon>
        <taxon>Liliopsida</taxon>
        <taxon>Poales</taxon>
        <taxon>Poaceae</taxon>
        <taxon>BOP clade</taxon>
        <taxon>Oryzoideae</taxon>
        <taxon>Oryzeae</taxon>
        <taxon>Oryzinae</taxon>
        <taxon>Oryza</taxon>
    </lineage>
</organism>
<dbReference type="Gramene" id="ONIVA11G05550.1">
    <property type="protein sequence ID" value="ONIVA11G05550.1"/>
    <property type="gene ID" value="ONIVA11G05550"/>
</dbReference>
<reference evidence="2" key="2">
    <citation type="submission" date="2018-04" db="EMBL/GenBank/DDBJ databases">
        <title>OnivRS2 (Oryza nivara Reference Sequence Version 2).</title>
        <authorList>
            <person name="Zhang J."/>
            <person name="Kudrna D."/>
            <person name="Lee S."/>
            <person name="Talag J."/>
            <person name="Rajasekar S."/>
            <person name="Welchert J."/>
            <person name="Hsing Y.-I."/>
            <person name="Wing R.A."/>
        </authorList>
    </citation>
    <scope>NUCLEOTIDE SEQUENCE [LARGE SCALE GENOMIC DNA]</scope>
    <source>
        <strain evidence="2">SL10</strain>
    </source>
</reference>
<feature type="compositionally biased region" description="Basic and acidic residues" evidence="1">
    <location>
        <begin position="34"/>
        <end position="43"/>
    </location>
</feature>
<dbReference type="EnsemblPlants" id="ONIVA11G05550.1">
    <property type="protein sequence ID" value="ONIVA11G05550.1"/>
    <property type="gene ID" value="ONIVA11G05550"/>
</dbReference>
<evidence type="ECO:0000313" key="3">
    <source>
        <dbReference type="Proteomes" id="UP000006591"/>
    </source>
</evidence>
<evidence type="ECO:0000313" key="2">
    <source>
        <dbReference type="EnsemblPlants" id="ONIVA11G05550.1"/>
    </source>
</evidence>
<proteinExistence type="predicted"/>
<evidence type="ECO:0000256" key="1">
    <source>
        <dbReference type="SAM" id="MobiDB-lite"/>
    </source>
</evidence>
<reference evidence="2" key="1">
    <citation type="submission" date="2015-04" db="UniProtKB">
        <authorList>
            <consortium name="EnsemblPlants"/>
        </authorList>
    </citation>
    <scope>IDENTIFICATION</scope>
    <source>
        <strain evidence="2">SL10</strain>
    </source>
</reference>
<sequence>MIASTGRSKSKQKIRENSWYFQYLSSTPRVGTNNREEKRKKNTGEIQRPKFKGRQQLTTSVPIQHSGGARYEPVAGDASRRAVAPTTSSALGCCLLRAI</sequence>
<keyword evidence="3" id="KW-1185">Reference proteome</keyword>
<dbReference type="AlphaFoldDB" id="A0A0E0IZ51"/>
<name>A0A0E0IZ51_ORYNI</name>
<protein>
    <submittedName>
        <fullName evidence="2">Uncharacterized protein</fullName>
    </submittedName>
</protein>
<dbReference type="Proteomes" id="UP000006591">
    <property type="component" value="Chromosome 11"/>
</dbReference>
<accession>A0A0E0IZ51</accession>
<feature type="region of interest" description="Disordered" evidence="1">
    <location>
        <begin position="29"/>
        <end position="61"/>
    </location>
</feature>